<dbReference type="RefSeq" id="WP_159439202.1">
    <property type="nucleotide sequence ID" value="NZ_CP146486.1"/>
</dbReference>
<dbReference type="OrthoDB" id="118834at2"/>
<evidence type="ECO:0000259" key="1">
    <source>
        <dbReference type="Pfam" id="PF13924"/>
    </source>
</evidence>
<name>A0A1N6DAE8_9BACT</name>
<accession>A0A1N6DAE8</accession>
<keyword evidence="3" id="KW-1185">Reference proteome</keyword>
<evidence type="ECO:0000313" key="2">
    <source>
        <dbReference type="EMBL" id="SIN67707.1"/>
    </source>
</evidence>
<sequence length="147" mass="17006">MKDPQFIGAWELQEWTIEKEDGSIEFPYGEDAIGKINYDGHGQMSVMIMKNNRPLMLSEDPLQSQPNEVLAAFKGFIAYSGNYEVHPHSNQVVHQIKMSSFPNWVGQNQIRKFEFRDDQLILSTDFIGPNKHKLVWRKILTVQNPKS</sequence>
<gene>
    <name evidence="2" type="ORF">SAMN05444394_0589</name>
</gene>
<proteinExistence type="predicted"/>
<reference evidence="3" key="1">
    <citation type="submission" date="2016-11" db="EMBL/GenBank/DDBJ databases">
        <authorList>
            <person name="Varghese N."/>
            <person name="Submissions S."/>
        </authorList>
    </citation>
    <scope>NUCLEOTIDE SEQUENCE [LARGE SCALE GENOMIC DNA]</scope>
    <source>
        <strain evidence="3">DSM 15292</strain>
    </source>
</reference>
<evidence type="ECO:0000313" key="3">
    <source>
        <dbReference type="Proteomes" id="UP000185221"/>
    </source>
</evidence>
<dbReference type="Proteomes" id="UP000185221">
    <property type="component" value="Unassembled WGS sequence"/>
</dbReference>
<dbReference type="Pfam" id="PF13924">
    <property type="entry name" value="Lipocalin_5"/>
    <property type="match status" value="1"/>
</dbReference>
<dbReference type="EMBL" id="FSRC01000001">
    <property type="protein sequence ID" value="SIN67707.1"/>
    <property type="molecule type" value="Genomic_DNA"/>
</dbReference>
<protein>
    <submittedName>
        <fullName evidence="2">Lipocalin-like domain-containing protein</fullName>
    </submittedName>
</protein>
<dbReference type="AlphaFoldDB" id="A0A1N6DAE8"/>
<organism evidence="2 3">
    <name type="scientific">Algoriphagus halophilus</name>
    <dbReference type="NCBI Taxonomy" id="226505"/>
    <lineage>
        <taxon>Bacteria</taxon>
        <taxon>Pseudomonadati</taxon>
        <taxon>Bacteroidota</taxon>
        <taxon>Cytophagia</taxon>
        <taxon>Cytophagales</taxon>
        <taxon>Cyclobacteriaceae</taxon>
        <taxon>Algoriphagus</taxon>
    </lineage>
</organism>
<dbReference type="InterPro" id="IPR024311">
    <property type="entry name" value="Lipocalin-like"/>
</dbReference>
<feature type="domain" description="Lipocalin-like" evidence="1">
    <location>
        <begin position="7"/>
        <end position="131"/>
    </location>
</feature>